<sequence length="217" mass="23883">MWNNALCNFFTVNSDKRDVALLHEALTNALGDEKPVFDEEAVDEEAVAKETAAKESTAEPTKITEQGCVALASSSANLTAGLPSNLSSSLSGRERRLLEMLQAVTVLPSPPSNTMSADVLTLTSFIEQYGPLARADMRIYEVDVANQLFAYELRFEDARAYVMYNFSFDTHPLPLPLGFMASTKVTLYRTDNPEFKRFVTSGPLSITYHSAVVVIVD</sequence>
<keyword evidence="2" id="KW-1185">Reference proteome</keyword>
<reference evidence="1 2" key="1">
    <citation type="submission" date="2020-01" db="EMBL/GenBank/DDBJ databases">
        <title>Genomes of bacteria type strains.</title>
        <authorList>
            <person name="Chen J."/>
            <person name="Zhu S."/>
            <person name="Yang J."/>
        </authorList>
    </citation>
    <scope>NUCLEOTIDE SEQUENCE [LARGE SCALE GENOMIC DNA]</scope>
    <source>
        <strain evidence="1 2">LMG 22958</strain>
    </source>
</reference>
<dbReference type="AlphaFoldDB" id="A0A6L9MVE8"/>
<dbReference type="Proteomes" id="UP000478837">
    <property type="component" value="Unassembled WGS sequence"/>
</dbReference>
<dbReference type="EMBL" id="JAAAWP010000006">
    <property type="protein sequence ID" value="NDW22138.1"/>
    <property type="molecule type" value="Genomic_DNA"/>
</dbReference>
<gene>
    <name evidence="1" type="ORF">GTW09_11435</name>
</gene>
<accession>A0A6L9MVE8</accession>
<dbReference type="RefSeq" id="WP_163111989.1">
    <property type="nucleotide sequence ID" value="NZ_JAAAWP010000006.1"/>
</dbReference>
<evidence type="ECO:0000313" key="2">
    <source>
        <dbReference type="Proteomes" id="UP000478837"/>
    </source>
</evidence>
<name>A0A6L9MVE8_9ALTE</name>
<proteinExistence type="predicted"/>
<organism evidence="1 2">
    <name type="scientific">Alteromonas hispanica</name>
    <dbReference type="NCBI Taxonomy" id="315421"/>
    <lineage>
        <taxon>Bacteria</taxon>
        <taxon>Pseudomonadati</taxon>
        <taxon>Pseudomonadota</taxon>
        <taxon>Gammaproteobacteria</taxon>
        <taxon>Alteromonadales</taxon>
        <taxon>Alteromonadaceae</taxon>
        <taxon>Alteromonas/Salinimonas group</taxon>
        <taxon>Alteromonas</taxon>
    </lineage>
</organism>
<protein>
    <submittedName>
        <fullName evidence="1">Uncharacterized protein</fullName>
    </submittedName>
</protein>
<evidence type="ECO:0000313" key="1">
    <source>
        <dbReference type="EMBL" id="NDW22138.1"/>
    </source>
</evidence>
<comment type="caution">
    <text evidence="1">The sequence shown here is derived from an EMBL/GenBank/DDBJ whole genome shotgun (WGS) entry which is preliminary data.</text>
</comment>